<feature type="compositionally biased region" description="Basic residues" evidence="1">
    <location>
        <begin position="440"/>
        <end position="465"/>
    </location>
</feature>
<feature type="region of interest" description="Disordered" evidence="1">
    <location>
        <begin position="335"/>
        <end position="355"/>
    </location>
</feature>
<evidence type="ECO:0000256" key="1">
    <source>
        <dbReference type="SAM" id="MobiDB-lite"/>
    </source>
</evidence>
<dbReference type="KEGG" id="mis:MICPUN_57494"/>
<feature type="region of interest" description="Disordered" evidence="1">
    <location>
        <begin position="155"/>
        <end position="182"/>
    </location>
</feature>
<accession>C1E572</accession>
<dbReference type="AlphaFoldDB" id="C1E572"/>
<dbReference type="Proteomes" id="UP000002009">
    <property type="component" value="Chromosome 4"/>
</dbReference>
<evidence type="ECO:0000313" key="2">
    <source>
        <dbReference type="EMBL" id="ACO62464.1"/>
    </source>
</evidence>
<reference evidence="2 3" key="1">
    <citation type="journal article" date="2009" name="Science">
        <title>Green evolution and dynamic adaptations revealed by genomes of the marine picoeukaryotes Micromonas.</title>
        <authorList>
            <person name="Worden A.Z."/>
            <person name="Lee J.H."/>
            <person name="Mock T."/>
            <person name="Rouze P."/>
            <person name="Simmons M.P."/>
            <person name="Aerts A.L."/>
            <person name="Allen A.E."/>
            <person name="Cuvelier M.L."/>
            <person name="Derelle E."/>
            <person name="Everett M.V."/>
            <person name="Foulon E."/>
            <person name="Grimwood J."/>
            <person name="Gundlach H."/>
            <person name="Henrissat B."/>
            <person name="Napoli C."/>
            <person name="McDonald S.M."/>
            <person name="Parker M.S."/>
            <person name="Rombauts S."/>
            <person name="Salamov A."/>
            <person name="Von Dassow P."/>
            <person name="Badger J.H."/>
            <person name="Coutinho P.M."/>
            <person name="Demir E."/>
            <person name="Dubchak I."/>
            <person name="Gentemann C."/>
            <person name="Eikrem W."/>
            <person name="Gready J.E."/>
            <person name="John U."/>
            <person name="Lanier W."/>
            <person name="Lindquist E.A."/>
            <person name="Lucas S."/>
            <person name="Mayer K.F."/>
            <person name="Moreau H."/>
            <person name="Not F."/>
            <person name="Otillar R."/>
            <person name="Panaud O."/>
            <person name="Pangilinan J."/>
            <person name="Paulsen I."/>
            <person name="Piegu B."/>
            <person name="Poliakov A."/>
            <person name="Robbens S."/>
            <person name="Schmutz J."/>
            <person name="Toulza E."/>
            <person name="Wyss T."/>
            <person name="Zelensky A."/>
            <person name="Zhou K."/>
            <person name="Armbrust E.V."/>
            <person name="Bhattacharya D."/>
            <person name="Goodenough U.W."/>
            <person name="Van de Peer Y."/>
            <person name="Grigoriev I.V."/>
        </authorList>
    </citation>
    <scope>NUCLEOTIDE SEQUENCE [LARGE SCALE GENOMIC DNA]</scope>
    <source>
        <strain evidence="3">RCC299 / NOUM17</strain>
    </source>
</reference>
<name>C1E572_MICCC</name>
<gene>
    <name evidence="2" type="ORF">MICPUN_57494</name>
</gene>
<dbReference type="EMBL" id="CP001325">
    <property type="protein sequence ID" value="ACO62464.1"/>
    <property type="molecule type" value="Genomic_DNA"/>
</dbReference>
<dbReference type="OrthoDB" id="10655315at2759"/>
<keyword evidence="3" id="KW-1185">Reference proteome</keyword>
<sequence>MLTLGGSACIARPPDRVVSRRGVARRVSAHRPRAAEKFCLSGSGASGIPADDAASHERGAERDGFVLSRRAFGPSIAATLLAPIVPSSIESAFAAGGGGSPAAVGIECVVMRTASITPDMAANYLVEAVPGLVKRDDAPAGRAIVMGAGGIALELRGGGDEGDEGDADGSSSSVKLPSESRDPPKLAAIFVGTDNPAKARNTALRNGAATQKDGPGSGERCSGDAYAGCVANLVGFPLVFVKTRSAKPAVVRIAVSGALDPDAVVDALGGDASGLTIDSAGKGQVGVVERAAEDPPLQGRGVILTPAGGGAGGLELRAGDRGSAAWRVLGVVGTGGKRSRAKSPCPGTDRSPVCHRRTASDGKRLLNARKLGELVTISTLCPMPLHFATHENYLPATGQFLGFASSVRRPNFLGNDQRPRLARWHHLHARSGAQDSVRPRAARKSRGQPHVGNVKRKRPLRGHHSGVRGIFSFPATLVLFSGAQRSSSAKLRVHRRNA</sequence>
<dbReference type="GeneID" id="8242869"/>
<organism evidence="2 3">
    <name type="scientific">Micromonas commoda (strain RCC299 / NOUM17 / CCMP2709)</name>
    <name type="common">Picoplanktonic green alga</name>
    <dbReference type="NCBI Taxonomy" id="296587"/>
    <lineage>
        <taxon>Eukaryota</taxon>
        <taxon>Viridiplantae</taxon>
        <taxon>Chlorophyta</taxon>
        <taxon>Mamiellophyceae</taxon>
        <taxon>Mamiellales</taxon>
        <taxon>Mamiellaceae</taxon>
        <taxon>Micromonas</taxon>
    </lineage>
</organism>
<protein>
    <submittedName>
        <fullName evidence="2">Uncharacterized protein</fullName>
    </submittedName>
</protein>
<dbReference type="InParanoid" id="C1E572"/>
<proteinExistence type="predicted"/>
<feature type="region of interest" description="Disordered" evidence="1">
    <location>
        <begin position="430"/>
        <end position="465"/>
    </location>
</feature>
<dbReference type="RefSeq" id="XP_002501206.1">
    <property type="nucleotide sequence ID" value="XM_002501160.1"/>
</dbReference>
<evidence type="ECO:0000313" key="3">
    <source>
        <dbReference type="Proteomes" id="UP000002009"/>
    </source>
</evidence>